<dbReference type="Gene3D" id="3.40.190.10">
    <property type="entry name" value="Periplasmic binding protein-like II"/>
    <property type="match status" value="2"/>
</dbReference>
<dbReference type="PANTHER" id="PTHR43649:SF17">
    <property type="entry name" value="ABC TRANSPORTER SOLUTE BINDING PROTEIN-SUGAR TRANSPORT"/>
    <property type="match status" value="1"/>
</dbReference>
<organism evidence="3 4">
    <name type="scientific">Caproicibacterium amylolyticum</name>
    <dbReference type="NCBI Taxonomy" id="2766537"/>
    <lineage>
        <taxon>Bacteria</taxon>
        <taxon>Bacillati</taxon>
        <taxon>Bacillota</taxon>
        <taxon>Clostridia</taxon>
        <taxon>Eubacteriales</taxon>
        <taxon>Oscillospiraceae</taxon>
        <taxon>Caproicibacterium</taxon>
    </lineage>
</organism>
<dbReference type="Pfam" id="PF12010">
    <property type="entry name" value="DUF3502"/>
    <property type="match status" value="1"/>
</dbReference>
<dbReference type="EMBL" id="CP060696">
    <property type="protein sequence ID" value="QNO18224.1"/>
    <property type="molecule type" value="Genomic_DNA"/>
</dbReference>
<dbReference type="RefSeq" id="WP_212507290.1">
    <property type="nucleotide sequence ID" value="NZ_CP060696.1"/>
</dbReference>
<name>A0A7G9WHR2_9FIRM</name>
<protein>
    <submittedName>
        <fullName evidence="3">ABC transporter substrate-binding protein</fullName>
    </submittedName>
</protein>
<feature type="signal peptide" evidence="1">
    <location>
        <begin position="1"/>
        <end position="22"/>
    </location>
</feature>
<evidence type="ECO:0000313" key="4">
    <source>
        <dbReference type="Proteomes" id="UP000516046"/>
    </source>
</evidence>
<dbReference type="InterPro" id="IPR050490">
    <property type="entry name" value="Bact_solute-bd_prot1"/>
</dbReference>
<accession>A0A7G9WHR2</accession>
<gene>
    <name evidence="3" type="ORF">H6X83_00720</name>
</gene>
<dbReference type="InterPro" id="IPR006059">
    <property type="entry name" value="SBP"/>
</dbReference>
<dbReference type="AlphaFoldDB" id="A0A7G9WHR2"/>
<keyword evidence="4" id="KW-1185">Reference proteome</keyword>
<evidence type="ECO:0000313" key="3">
    <source>
        <dbReference type="EMBL" id="QNO18224.1"/>
    </source>
</evidence>
<reference evidence="3 4" key="1">
    <citation type="submission" date="2020-08" db="EMBL/GenBank/DDBJ databases">
        <authorList>
            <person name="Ren C."/>
            <person name="Gu Y."/>
            <person name="Xu Y."/>
        </authorList>
    </citation>
    <scope>NUCLEOTIDE SEQUENCE [LARGE SCALE GENOMIC DNA]</scope>
    <source>
        <strain evidence="3 4">LBM18003</strain>
    </source>
</reference>
<dbReference type="Pfam" id="PF01547">
    <property type="entry name" value="SBP_bac_1"/>
    <property type="match status" value="1"/>
</dbReference>
<dbReference type="PROSITE" id="PS51257">
    <property type="entry name" value="PROKAR_LIPOPROTEIN"/>
    <property type="match status" value="1"/>
</dbReference>
<keyword evidence="1" id="KW-0732">Signal</keyword>
<proteinExistence type="predicted"/>
<feature type="domain" description="DUF3502" evidence="2">
    <location>
        <begin position="463"/>
        <end position="527"/>
    </location>
</feature>
<dbReference type="KEGG" id="caml:H6X83_00720"/>
<dbReference type="SUPFAM" id="SSF53850">
    <property type="entry name" value="Periplasmic binding protein-like II"/>
    <property type="match status" value="1"/>
</dbReference>
<dbReference type="PANTHER" id="PTHR43649">
    <property type="entry name" value="ARABINOSE-BINDING PROTEIN-RELATED"/>
    <property type="match status" value="1"/>
</dbReference>
<evidence type="ECO:0000259" key="2">
    <source>
        <dbReference type="Pfam" id="PF12010"/>
    </source>
</evidence>
<evidence type="ECO:0000256" key="1">
    <source>
        <dbReference type="SAM" id="SignalP"/>
    </source>
</evidence>
<sequence length="534" mass="59325">MNNAFKKAASFVLAAAMSMSLAACGGGSSPTGSAADSAGSATDSTAAKKVDTSEHVKLNMLVLGNKPTNGRMEAAIAEENKLLTKKVNAEISLQYIEWADWQSKYQLALSSGDGSVDLIVTATDWLYAWQSAKKGAFLPLDENMLSTYAPQTYASVPKEDWKDCTKDGKIWFIPEDQYTQYTNHGFYYRGDWAKQAGIDKVTKFEDIEKYLAAVKKNHPDAVPWDVGAPNNLSGLYPGYIQSHTKDTVMLGTDVGNYQIFYYDNSNPYKAICPIMDSNEFVDFAKLMKKWGDAGYWRSDVLNYQGDTTNLMYAGKSGADQHHTQSYITDRRPNMDAKQPGSNLQFYYWGMENKNVNKDLDTHGAMAVSATSKNPERALMVYDLIRNDKDIYYLHNHGIEGKDYVMKDGKLDHPTGWDATKDALDTNFWAGRMDKYEPDATNWYSGKNEIYKELSSFAGKYALGKFAFTPDNVSSEIAAVADVCNTYIPSIAYGKAGDPTEAVNKFRQALKDAGYDKVLAEIQTQLDAEKTADAK</sequence>
<dbReference type="Proteomes" id="UP000516046">
    <property type="component" value="Chromosome"/>
</dbReference>
<feature type="chain" id="PRO_5038679141" evidence="1">
    <location>
        <begin position="23"/>
        <end position="534"/>
    </location>
</feature>
<dbReference type="InterPro" id="IPR022627">
    <property type="entry name" value="DUF3502"/>
</dbReference>